<feature type="region of interest" description="Disordered" evidence="1">
    <location>
        <begin position="311"/>
        <end position="380"/>
    </location>
</feature>
<dbReference type="EMBL" id="CP108038">
    <property type="protein sequence ID" value="WUN85716.1"/>
    <property type="molecule type" value="Genomic_DNA"/>
</dbReference>
<protein>
    <submittedName>
        <fullName evidence="4">RICIN domain-containing protein</fullName>
    </submittedName>
</protein>
<dbReference type="RefSeq" id="WP_328734365.1">
    <property type="nucleotide sequence ID" value="NZ_CP108038.1"/>
</dbReference>
<feature type="region of interest" description="Disordered" evidence="1">
    <location>
        <begin position="410"/>
        <end position="440"/>
    </location>
</feature>
<evidence type="ECO:0000313" key="5">
    <source>
        <dbReference type="Proteomes" id="UP001432071"/>
    </source>
</evidence>
<feature type="region of interest" description="Disordered" evidence="1">
    <location>
        <begin position="595"/>
        <end position="634"/>
    </location>
</feature>
<name>A0ABZ1QT42_9ACTN</name>
<feature type="compositionally biased region" description="Low complexity" evidence="1">
    <location>
        <begin position="410"/>
        <end position="435"/>
    </location>
</feature>
<sequence>MKDAGLSNSPSARRFEVTDEQLSAELKNWTGTTPALHPVGELLDRHWEAAFAYARLCSDGERAAGMLTTAAFTRLFGETLRQNGPTSAWRPHLLLTVRRIAAEWDSDGRRDLLHPALRAAEDEGERPAARLLPPVHRRLLSRAFQRLSQSARCLLWHTEIEAEPLAVPAGLLGLDEEGARVELRRARERLREECLQVHRELAADEDCHRYHRLLDVTCRRGGIDVDPDLLTHLGHCRHCAHTADQLNQFGAGLGLALAEGVLGWGAAAYLRARTEPCPLEASAAAPPLRHLASVGEAFTDEAFTEGTARRARLGATGTGEREPVAVPAPGTEPHDGSRHGSDSGSRHGSDSGSRHGSDSGSASGQDARPGSRRSANKAARRVRRRNLAVAVFTVSGLVVLPLVLWSALSGGDSASSGDDTAAPAPDTDASTADPSWVGAGEETQGTLRGRLHNVASGLCIGIAGTKATEGAETELATCSSDAGQQWSYEADGLLRNAENPDLCLDSRLGYSIRLAACTGASEAGAKNVRYDFTLQGTLVPRSNQNLALAPAATDGSGALVLKNRTDSGAQRWVIDTSQPDPQMQVVNWGADSNLAETKASAPPPAPEAARPPAPSAAPEPAPTPTTAAPSPAPTNPACGYPYAYACSGSGGTPDYGYGYGGYGGYGYGGPGPGGGR</sequence>
<dbReference type="SUPFAM" id="SSF50370">
    <property type="entry name" value="Ricin B-like lectins"/>
    <property type="match status" value="1"/>
</dbReference>
<dbReference type="InterPro" id="IPR000772">
    <property type="entry name" value="Ricin_B_lectin"/>
</dbReference>
<dbReference type="GeneID" id="93760577"/>
<gene>
    <name evidence="4" type="ORF">OHT53_06390</name>
</gene>
<dbReference type="InterPro" id="IPR035992">
    <property type="entry name" value="Ricin_B-like_lectins"/>
</dbReference>
<accession>A0ABZ1QT42</accession>
<feature type="compositionally biased region" description="Basic residues" evidence="1">
    <location>
        <begin position="370"/>
        <end position="380"/>
    </location>
</feature>
<organism evidence="4 5">
    <name type="scientific">Streptomyces bobili</name>
    <dbReference type="NCBI Taxonomy" id="67280"/>
    <lineage>
        <taxon>Bacteria</taxon>
        <taxon>Bacillati</taxon>
        <taxon>Actinomycetota</taxon>
        <taxon>Actinomycetes</taxon>
        <taxon>Kitasatosporales</taxon>
        <taxon>Streptomycetaceae</taxon>
        <taxon>Streptomyces</taxon>
    </lineage>
</organism>
<feature type="compositionally biased region" description="Basic and acidic residues" evidence="1">
    <location>
        <begin position="332"/>
        <end position="357"/>
    </location>
</feature>
<dbReference type="PROSITE" id="PS50231">
    <property type="entry name" value="RICIN_B_LECTIN"/>
    <property type="match status" value="1"/>
</dbReference>
<dbReference type="Proteomes" id="UP001432071">
    <property type="component" value="Chromosome"/>
</dbReference>
<dbReference type="Gene3D" id="2.80.10.50">
    <property type="match status" value="1"/>
</dbReference>
<feature type="compositionally biased region" description="Pro residues" evidence="1">
    <location>
        <begin position="601"/>
        <end position="623"/>
    </location>
</feature>
<keyword evidence="2" id="KW-1133">Transmembrane helix</keyword>
<feature type="domain" description="Ricin B lectin" evidence="3">
    <location>
        <begin position="445"/>
        <end position="575"/>
    </location>
</feature>
<keyword evidence="2" id="KW-0812">Transmembrane</keyword>
<feature type="compositionally biased region" description="Low complexity" evidence="1">
    <location>
        <begin position="358"/>
        <end position="369"/>
    </location>
</feature>
<keyword evidence="5" id="KW-1185">Reference proteome</keyword>
<reference evidence="4" key="1">
    <citation type="submission" date="2022-10" db="EMBL/GenBank/DDBJ databases">
        <title>The complete genomes of actinobacterial strains from the NBC collection.</title>
        <authorList>
            <person name="Joergensen T.S."/>
            <person name="Alvarez Arevalo M."/>
            <person name="Sterndorff E.B."/>
            <person name="Faurdal D."/>
            <person name="Vuksanovic O."/>
            <person name="Mourched A.-S."/>
            <person name="Charusanti P."/>
            <person name="Shaw S."/>
            <person name="Blin K."/>
            <person name="Weber T."/>
        </authorList>
    </citation>
    <scope>NUCLEOTIDE SEQUENCE</scope>
    <source>
        <strain evidence="4">NBC_00302</strain>
    </source>
</reference>
<feature type="transmembrane region" description="Helical" evidence="2">
    <location>
        <begin position="387"/>
        <end position="408"/>
    </location>
</feature>
<dbReference type="Pfam" id="PF00652">
    <property type="entry name" value="Ricin_B_lectin"/>
    <property type="match status" value="1"/>
</dbReference>
<proteinExistence type="predicted"/>
<evidence type="ECO:0000256" key="1">
    <source>
        <dbReference type="SAM" id="MobiDB-lite"/>
    </source>
</evidence>
<evidence type="ECO:0000259" key="3">
    <source>
        <dbReference type="SMART" id="SM00458"/>
    </source>
</evidence>
<evidence type="ECO:0000256" key="2">
    <source>
        <dbReference type="SAM" id="Phobius"/>
    </source>
</evidence>
<dbReference type="SMART" id="SM00458">
    <property type="entry name" value="RICIN"/>
    <property type="match status" value="1"/>
</dbReference>
<keyword evidence="2" id="KW-0472">Membrane</keyword>
<evidence type="ECO:0000313" key="4">
    <source>
        <dbReference type="EMBL" id="WUN85716.1"/>
    </source>
</evidence>